<dbReference type="Pfam" id="PF13410">
    <property type="entry name" value="GST_C_2"/>
    <property type="match status" value="1"/>
</dbReference>
<dbReference type="Pfam" id="PF13409">
    <property type="entry name" value="GST_N_2"/>
    <property type="match status" value="1"/>
</dbReference>
<dbReference type="Gene3D" id="1.20.1050.10">
    <property type="match status" value="1"/>
</dbReference>
<dbReference type="Proteomes" id="UP000600865">
    <property type="component" value="Unassembled WGS sequence"/>
</dbReference>
<dbReference type="SFLD" id="SFLDS00019">
    <property type="entry name" value="Glutathione_Transferase_(cytos"/>
    <property type="match status" value="1"/>
</dbReference>
<dbReference type="RefSeq" id="WP_189583611.1">
    <property type="nucleotide sequence ID" value="NZ_BMYV01000001.1"/>
</dbReference>
<accession>A0A918KKP3</accession>
<dbReference type="InterPro" id="IPR040079">
    <property type="entry name" value="Glutathione_S-Trfase"/>
</dbReference>
<dbReference type="PANTHER" id="PTHR44051:SF8">
    <property type="entry name" value="GLUTATHIONE S-TRANSFERASE GSTA"/>
    <property type="match status" value="1"/>
</dbReference>
<feature type="domain" description="GST C-terminal" evidence="2">
    <location>
        <begin position="87"/>
        <end position="228"/>
    </location>
</feature>
<dbReference type="PROSITE" id="PS50404">
    <property type="entry name" value="GST_NTER"/>
    <property type="match status" value="1"/>
</dbReference>
<evidence type="ECO:0000313" key="4">
    <source>
        <dbReference type="Proteomes" id="UP000600865"/>
    </source>
</evidence>
<protein>
    <submittedName>
        <fullName evidence="3">Glutathione S-transferase</fullName>
    </submittedName>
</protein>
<dbReference type="AlphaFoldDB" id="A0A918KKP3"/>
<comment type="caution">
    <text evidence="3">The sequence shown here is derived from an EMBL/GenBank/DDBJ whole genome shotgun (WGS) entry which is preliminary data.</text>
</comment>
<dbReference type="PROSITE" id="PS50405">
    <property type="entry name" value="GST_CTER"/>
    <property type="match status" value="1"/>
</dbReference>
<dbReference type="SUPFAM" id="SSF47616">
    <property type="entry name" value="GST C-terminal domain-like"/>
    <property type="match status" value="1"/>
</dbReference>
<gene>
    <name evidence="3" type="primary">fzlA</name>
    <name evidence="3" type="ORF">GCM10011309_15430</name>
</gene>
<evidence type="ECO:0000313" key="3">
    <source>
        <dbReference type="EMBL" id="GGX66040.1"/>
    </source>
</evidence>
<proteinExistence type="predicted"/>
<feature type="domain" description="GST N-terminal" evidence="1">
    <location>
        <begin position="1"/>
        <end position="82"/>
    </location>
</feature>
<dbReference type="SUPFAM" id="SSF52833">
    <property type="entry name" value="Thioredoxin-like"/>
    <property type="match status" value="1"/>
</dbReference>
<dbReference type="InterPro" id="IPR036282">
    <property type="entry name" value="Glutathione-S-Trfase_C_sf"/>
</dbReference>
<dbReference type="PANTHER" id="PTHR44051">
    <property type="entry name" value="GLUTATHIONE S-TRANSFERASE-RELATED"/>
    <property type="match status" value="1"/>
</dbReference>
<reference evidence="3 4" key="1">
    <citation type="journal article" date="2014" name="Int. J. Syst. Evol. Microbiol.">
        <title>Complete genome sequence of Corynebacterium casei LMG S-19264T (=DSM 44701T), isolated from a smear-ripened cheese.</title>
        <authorList>
            <consortium name="US DOE Joint Genome Institute (JGI-PGF)"/>
            <person name="Walter F."/>
            <person name="Albersmeier A."/>
            <person name="Kalinowski J."/>
            <person name="Ruckert C."/>
        </authorList>
    </citation>
    <scope>NUCLEOTIDE SEQUENCE [LARGE SCALE GENOMIC DNA]</scope>
    <source>
        <strain evidence="3 4">KCTC 23968</strain>
    </source>
</reference>
<dbReference type="CDD" id="cd00570">
    <property type="entry name" value="GST_N_family"/>
    <property type="match status" value="1"/>
</dbReference>
<dbReference type="CDD" id="cd00299">
    <property type="entry name" value="GST_C_family"/>
    <property type="match status" value="1"/>
</dbReference>
<dbReference type="InterPro" id="IPR036249">
    <property type="entry name" value="Thioredoxin-like_sf"/>
</dbReference>
<dbReference type="EMBL" id="BMYV01000001">
    <property type="protein sequence ID" value="GGX66040.1"/>
    <property type="molecule type" value="Genomic_DNA"/>
</dbReference>
<dbReference type="InterPro" id="IPR004045">
    <property type="entry name" value="Glutathione_S-Trfase_N"/>
</dbReference>
<name>A0A918KKP3_9PROT</name>
<sequence length="230" mass="26169">MRTLYHFPLHPPSRMSRIALAEKKLKVREVIVDPWAPDAEFLSLTAEGAPPVLVDLTQHGTLTISGARAITEYANDGSKRHPLLSEDPFERAEARRLCAWFDGRFTDEVDAYILAEKVERAVLSQSQYDAGTPDPDVLREGRAYLADHLDYLATLLEQRDWLAGRRFSLGDISAAAHLSCLDFLGEIPWRDRPVLKDWYQKIKSRPSFRGLLGDRQPGLRAPRHYTDLDF</sequence>
<evidence type="ECO:0000259" key="2">
    <source>
        <dbReference type="PROSITE" id="PS50405"/>
    </source>
</evidence>
<keyword evidence="4" id="KW-1185">Reference proteome</keyword>
<organism evidence="3 4">
    <name type="scientific">Litorimonas cladophorae</name>
    <dbReference type="NCBI Taxonomy" id="1220491"/>
    <lineage>
        <taxon>Bacteria</taxon>
        <taxon>Pseudomonadati</taxon>
        <taxon>Pseudomonadota</taxon>
        <taxon>Alphaproteobacteria</taxon>
        <taxon>Maricaulales</taxon>
        <taxon>Robiginitomaculaceae</taxon>
    </lineage>
</organism>
<dbReference type="InterPro" id="IPR010987">
    <property type="entry name" value="Glutathione-S-Trfase_C-like"/>
</dbReference>
<dbReference type="Gene3D" id="3.40.30.10">
    <property type="entry name" value="Glutaredoxin"/>
    <property type="match status" value="1"/>
</dbReference>
<evidence type="ECO:0000259" key="1">
    <source>
        <dbReference type="PROSITE" id="PS50404"/>
    </source>
</evidence>